<gene>
    <name evidence="3" type="ORF">K490DRAFT_55012</name>
</gene>
<dbReference type="GO" id="GO:0005737">
    <property type="term" value="C:cytoplasm"/>
    <property type="evidence" value="ECO:0007669"/>
    <property type="project" value="TreeGrafter"/>
</dbReference>
<evidence type="ECO:0000256" key="1">
    <source>
        <dbReference type="ARBA" id="ARBA00006499"/>
    </source>
</evidence>
<protein>
    <submittedName>
        <fullName evidence="3">Alpha/beta-hydrolase</fullName>
    </submittedName>
</protein>
<evidence type="ECO:0000313" key="4">
    <source>
        <dbReference type="Proteomes" id="UP000799776"/>
    </source>
</evidence>
<dbReference type="SUPFAM" id="SSF53474">
    <property type="entry name" value="alpha/beta-Hydrolases"/>
    <property type="match status" value="1"/>
</dbReference>
<dbReference type="PANTHER" id="PTHR10655">
    <property type="entry name" value="LYSOPHOSPHOLIPASE-RELATED"/>
    <property type="match status" value="1"/>
</dbReference>
<name>A0A6A5YBZ7_9PEZI</name>
<dbReference type="EMBL" id="ML978714">
    <property type="protein sequence ID" value="KAF2089402.1"/>
    <property type="molecule type" value="Genomic_DNA"/>
</dbReference>
<dbReference type="Gene3D" id="3.40.50.1820">
    <property type="entry name" value="alpha/beta hydrolase"/>
    <property type="match status" value="1"/>
</dbReference>
<dbReference type="InterPro" id="IPR003140">
    <property type="entry name" value="PLipase/COase/thioEstase"/>
</dbReference>
<sequence>MPQSHIVPATATHTYTLIFLHGRDSTASEFAEELFESQASDDRTLPEIFPNIKWVFPQSAIRKSARFGAAMSQWFDIWSLESPEDKKEIQQHGLSESIELVRKIIDDEAALVGAQNVILAGISQGCATAIHALLQGERKIGAFVGLAGWLPFRSEMDEIARCPMSTEKTSRLRRLFDTEQPTTTTTTTTEGENLALHTPVLLTHCSDDDVISIHNGEELRNSLTALGMSVEWRAYQEGGHWVNEPQGVDDIVMFLGNIYSN</sequence>
<dbReference type="InterPro" id="IPR050565">
    <property type="entry name" value="LYPA1-2/EST-like"/>
</dbReference>
<dbReference type="OrthoDB" id="2418081at2759"/>
<keyword evidence="3" id="KW-0378">Hydrolase</keyword>
<dbReference type="AlphaFoldDB" id="A0A6A5YBZ7"/>
<feature type="domain" description="Phospholipase/carboxylesterase/thioesterase" evidence="2">
    <location>
        <begin position="3"/>
        <end position="158"/>
    </location>
</feature>
<dbReference type="Proteomes" id="UP000799776">
    <property type="component" value="Unassembled WGS sequence"/>
</dbReference>
<evidence type="ECO:0000259" key="2">
    <source>
        <dbReference type="Pfam" id="PF02230"/>
    </source>
</evidence>
<keyword evidence="4" id="KW-1185">Reference proteome</keyword>
<dbReference type="Pfam" id="PF02230">
    <property type="entry name" value="Abhydrolase_2"/>
    <property type="match status" value="1"/>
</dbReference>
<dbReference type="GO" id="GO:0052689">
    <property type="term" value="F:carboxylic ester hydrolase activity"/>
    <property type="evidence" value="ECO:0007669"/>
    <property type="project" value="TreeGrafter"/>
</dbReference>
<dbReference type="PANTHER" id="PTHR10655:SF63">
    <property type="entry name" value="PHOSPHOLIPASE_CARBOXYLESTERASE_THIOESTERASE DOMAIN-CONTAINING PROTEIN"/>
    <property type="match status" value="1"/>
</dbReference>
<organism evidence="3 4">
    <name type="scientific">Saccharata proteae CBS 121410</name>
    <dbReference type="NCBI Taxonomy" id="1314787"/>
    <lineage>
        <taxon>Eukaryota</taxon>
        <taxon>Fungi</taxon>
        <taxon>Dikarya</taxon>
        <taxon>Ascomycota</taxon>
        <taxon>Pezizomycotina</taxon>
        <taxon>Dothideomycetes</taxon>
        <taxon>Dothideomycetes incertae sedis</taxon>
        <taxon>Botryosphaeriales</taxon>
        <taxon>Saccharataceae</taxon>
        <taxon>Saccharata</taxon>
    </lineage>
</organism>
<comment type="similarity">
    <text evidence="1">Belongs to the AB hydrolase superfamily. AB hydrolase 2 family.</text>
</comment>
<accession>A0A6A5YBZ7</accession>
<evidence type="ECO:0000313" key="3">
    <source>
        <dbReference type="EMBL" id="KAF2089402.1"/>
    </source>
</evidence>
<reference evidence="3" key="1">
    <citation type="journal article" date="2020" name="Stud. Mycol.">
        <title>101 Dothideomycetes genomes: a test case for predicting lifestyles and emergence of pathogens.</title>
        <authorList>
            <person name="Haridas S."/>
            <person name="Albert R."/>
            <person name="Binder M."/>
            <person name="Bloem J."/>
            <person name="Labutti K."/>
            <person name="Salamov A."/>
            <person name="Andreopoulos B."/>
            <person name="Baker S."/>
            <person name="Barry K."/>
            <person name="Bills G."/>
            <person name="Bluhm B."/>
            <person name="Cannon C."/>
            <person name="Castanera R."/>
            <person name="Culley D."/>
            <person name="Daum C."/>
            <person name="Ezra D."/>
            <person name="Gonzalez J."/>
            <person name="Henrissat B."/>
            <person name="Kuo A."/>
            <person name="Liang C."/>
            <person name="Lipzen A."/>
            <person name="Lutzoni F."/>
            <person name="Magnuson J."/>
            <person name="Mondo S."/>
            <person name="Nolan M."/>
            <person name="Ohm R."/>
            <person name="Pangilinan J."/>
            <person name="Park H.-J."/>
            <person name="Ramirez L."/>
            <person name="Alfaro M."/>
            <person name="Sun H."/>
            <person name="Tritt A."/>
            <person name="Yoshinaga Y."/>
            <person name="Zwiers L.-H."/>
            <person name="Turgeon B."/>
            <person name="Goodwin S."/>
            <person name="Spatafora J."/>
            <person name="Crous P."/>
            <person name="Grigoriev I."/>
        </authorList>
    </citation>
    <scope>NUCLEOTIDE SEQUENCE</scope>
    <source>
        <strain evidence="3">CBS 121410</strain>
    </source>
</reference>
<dbReference type="InterPro" id="IPR029058">
    <property type="entry name" value="AB_hydrolase_fold"/>
</dbReference>
<dbReference type="GO" id="GO:0008474">
    <property type="term" value="F:palmitoyl-(protein) hydrolase activity"/>
    <property type="evidence" value="ECO:0007669"/>
    <property type="project" value="TreeGrafter"/>
</dbReference>
<proteinExistence type="inferred from homology"/>